<reference evidence="2" key="1">
    <citation type="submission" date="2014-01" db="EMBL/GenBank/DDBJ databases">
        <authorList>
            <person name="Aslett M."/>
        </authorList>
    </citation>
    <scope>NUCLEOTIDE SEQUENCE</scope>
    <source>
        <strain evidence="2">CDC</strain>
    </source>
</reference>
<organism evidence="2 3">
    <name type="scientific">Plasmodium reichenowi</name>
    <dbReference type="NCBI Taxonomy" id="5854"/>
    <lineage>
        <taxon>Eukaryota</taxon>
        <taxon>Sar</taxon>
        <taxon>Alveolata</taxon>
        <taxon>Apicomplexa</taxon>
        <taxon>Aconoidasida</taxon>
        <taxon>Haemosporida</taxon>
        <taxon>Plasmodiidae</taxon>
        <taxon>Plasmodium</taxon>
        <taxon>Plasmodium (Laverania)</taxon>
    </lineage>
</organism>
<evidence type="ECO:0000256" key="1">
    <source>
        <dbReference type="SAM" id="MobiDB-lite"/>
    </source>
</evidence>
<feature type="region of interest" description="Disordered" evidence="1">
    <location>
        <begin position="535"/>
        <end position="571"/>
    </location>
</feature>
<feature type="compositionally biased region" description="Low complexity" evidence="1">
    <location>
        <begin position="95"/>
        <end position="119"/>
    </location>
</feature>
<evidence type="ECO:0000313" key="3">
    <source>
        <dbReference type="Proteomes" id="UP000027581"/>
    </source>
</evidence>
<dbReference type="VEuPathDB" id="PlasmoDB:PRCDC_0214400"/>
<keyword evidence="3" id="KW-1185">Reference proteome</keyword>
<protein>
    <recommendedName>
        <fullName evidence="4">CID domain-containing protein</fullName>
    </recommendedName>
</protein>
<dbReference type="AlphaFoldDB" id="A0A060RS32"/>
<accession>A0A060RS32</accession>
<evidence type="ECO:0000313" key="2">
    <source>
        <dbReference type="EMBL" id="CDO62382.1"/>
    </source>
</evidence>
<dbReference type="EMBL" id="HG810763">
    <property type="protein sequence ID" value="CDO62382.1"/>
    <property type="molecule type" value="Genomic_DNA"/>
</dbReference>
<dbReference type="VEuPathDB" id="PlasmoDB:PRG01_0214700"/>
<evidence type="ECO:0008006" key="4">
    <source>
        <dbReference type="Google" id="ProtNLM"/>
    </source>
</evidence>
<feature type="region of interest" description="Disordered" evidence="1">
    <location>
        <begin position="93"/>
        <end position="119"/>
    </location>
</feature>
<sequence>MRDKEDHPNVQKNKFSYDGYDDKYSYDLNYYNKLNNMMTDIKTKKKKYIPPSSNSPHIVNNKNEYTYTKHNYNNKDEYVSGYDIKYNNHGDKYGSNTTYHNNNSNNNSDNNNNNNINHNNNMYNPNYYCTNYEDMCYNNVSSIQNKVNISKNDNDEICGNLNDKHVNDSINVDILNEEEKKMLERIFNDCEECQEITILNNMKECILNMCNYNFNSCKIISLLFYNRILKCVIFKNKMNLIHSYDELLKYLIVNNKMNILKEFKKYMNLIIQDGYTCAYYKDKNIINHLLQMVHVWKKLLINDMQETKELLNIFHYDNRTDENIKNYEGPLYNNNHNNRNHNYYNNYYLYTNYQKHKNNKIPPPPSGPPPNNIKYNNLHPNNFSPPPPPPGTLQTFNTNNSFKGLSSYDNNRQEHIDDFKHNFNNSNLNVNYSMAYKDTWKNPENITVGFLATILKVISKKVKKLQNPLIPYTPIDTSYAYQTPPSVNVSHKMNEKIDEFYDELSFILNNEEVQSTDISDTNDINDVYESYKKLTGEHKKGKKKKNTKLRDNNNDNNHNEKENDNTNNNIKDNNFEYEIKKDENDFSSDTNTTFSSLEILDDNMLDLLVDTNKLCKNKKRKKSKNVNFNQIAIENSQNWSETQNYNSLTYMDIYSAGNNTNDVFENYRRNKAYVYHETIAQKFYDLKFKDT</sequence>
<proteinExistence type="predicted"/>
<gene>
    <name evidence="2" type="ORF">PRCDC_0214400</name>
</gene>
<dbReference type="PhylomeDB" id="A0A060RS32"/>
<reference evidence="2" key="2">
    <citation type="submission" date="2014-05" db="EMBL/GenBank/DDBJ databases">
        <title>The genome sequences of chimpanzee malaria parasites reveal the path to human adaptation.</title>
        <authorList>
            <person name="Otto T.D."/>
            <person name="Rayner J.C."/>
            <person name="Boehme U."/>
            <person name="Pain A."/>
            <person name="Spottiswoode N."/>
            <person name="Sanders M."/>
            <person name="Quail M."/>
            <person name="Ollomo B."/>
            <person name="Renaud F."/>
            <person name="Thomas A.W."/>
            <person name="Prugnolle F."/>
            <person name="Conway D.J."/>
            <person name="Newbold C."/>
            <person name="Berriman M."/>
        </authorList>
    </citation>
    <scope>NUCLEOTIDE SEQUENCE [LARGE SCALE GENOMIC DNA]</scope>
    <source>
        <strain evidence="2">CDC</strain>
    </source>
</reference>
<feature type="compositionally biased region" description="Basic and acidic residues" evidence="1">
    <location>
        <begin position="548"/>
        <end position="564"/>
    </location>
</feature>
<name>A0A060RS32_PLARE</name>
<dbReference type="Proteomes" id="UP000027581">
    <property type="component" value="Unassembled WGS sequence"/>
</dbReference>